<comment type="caution">
    <text evidence="2">The sequence shown here is derived from an EMBL/GenBank/DDBJ whole genome shotgun (WGS) entry which is preliminary data.</text>
</comment>
<reference evidence="2" key="1">
    <citation type="journal article" date="2019" name="Sci. Rep.">
        <title>Draft genome of Tanacetum cinerariifolium, the natural source of mosquito coil.</title>
        <authorList>
            <person name="Yamashiro T."/>
            <person name="Shiraishi A."/>
            <person name="Satake H."/>
            <person name="Nakayama K."/>
        </authorList>
    </citation>
    <scope>NUCLEOTIDE SEQUENCE</scope>
</reference>
<dbReference type="AlphaFoldDB" id="A0A699VE69"/>
<evidence type="ECO:0000313" key="2">
    <source>
        <dbReference type="EMBL" id="GFD31666.1"/>
    </source>
</evidence>
<sequence length="64" mass="6769">MTAAISTTLTPQPPPHLHNPTTSLTIHTPPSPPRPPPQRWLLQPLSPSWQAGGHGSVTTATASF</sequence>
<gene>
    <name evidence="2" type="ORF">Tci_903635</name>
</gene>
<feature type="region of interest" description="Disordered" evidence="1">
    <location>
        <begin position="1"/>
        <end position="64"/>
    </location>
</feature>
<dbReference type="EMBL" id="BKCJ011416294">
    <property type="protein sequence ID" value="GFD31666.1"/>
    <property type="molecule type" value="Genomic_DNA"/>
</dbReference>
<accession>A0A699VE69</accession>
<name>A0A699VE69_TANCI</name>
<feature type="non-terminal residue" evidence="2">
    <location>
        <position position="64"/>
    </location>
</feature>
<feature type="compositionally biased region" description="Pro residues" evidence="1">
    <location>
        <begin position="29"/>
        <end position="38"/>
    </location>
</feature>
<evidence type="ECO:0000256" key="1">
    <source>
        <dbReference type="SAM" id="MobiDB-lite"/>
    </source>
</evidence>
<feature type="compositionally biased region" description="Low complexity" evidence="1">
    <location>
        <begin position="39"/>
        <end position="48"/>
    </location>
</feature>
<organism evidence="2">
    <name type="scientific">Tanacetum cinerariifolium</name>
    <name type="common">Dalmatian daisy</name>
    <name type="synonym">Chrysanthemum cinerariifolium</name>
    <dbReference type="NCBI Taxonomy" id="118510"/>
    <lineage>
        <taxon>Eukaryota</taxon>
        <taxon>Viridiplantae</taxon>
        <taxon>Streptophyta</taxon>
        <taxon>Embryophyta</taxon>
        <taxon>Tracheophyta</taxon>
        <taxon>Spermatophyta</taxon>
        <taxon>Magnoliopsida</taxon>
        <taxon>eudicotyledons</taxon>
        <taxon>Gunneridae</taxon>
        <taxon>Pentapetalae</taxon>
        <taxon>asterids</taxon>
        <taxon>campanulids</taxon>
        <taxon>Asterales</taxon>
        <taxon>Asteraceae</taxon>
        <taxon>Asteroideae</taxon>
        <taxon>Anthemideae</taxon>
        <taxon>Anthemidinae</taxon>
        <taxon>Tanacetum</taxon>
    </lineage>
</organism>
<protein>
    <submittedName>
        <fullName evidence="2">Uncharacterized protein</fullName>
    </submittedName>
</protein>
<proteinExistence type="predicted"/>